<dbReference type="Gene3D" id="3.40.50.1000">
    <property type="entry name" value="HAD superfamily/HAD-like"/>
    <property type="match status" value="1"/>
</dbReference>
<dbReference type="GO" id="GO:0008252">
    <property type="term" value="F:nucleotidase activity"/>
    <property type="evidence" value="ECO:0007669"/>
    <property type="project" value="TreeGrafter"/>
</dbReference>
<feature type="region of interest" description="Disordered" evidence="1">
    <location>
        <begin position="1"/>
        <end position="144"/>
    </location>
</feature>
<feature type="compositionally biased region" description="Polar residues" evidence="1">
    <location>
        <begin position="73"/>
        <end position="87"/>
    </location>
</feature>
<dbReference type="PANTHER" id="PTHR47438:SF1">
    <property type="entry name" value="PHOSPHATE METABOLISM PROTEIN 8-RELATED"/>
    <property type="match status" value="1"/>
</dbReference>
<dbReference type="EMBL" id="CCYA01000254">
    <property type="protein sequence ID" value="CEH17180.1"/>
    <property type="molecule type" value="Genomic_DNA"/>
</dbReference>
<dbReference type="InterPro" id="IPR036412">
    <property type="entry name" value="HAD-like_sf"/>
</dbReference>
<dbReference type="GO" id="GO:0006206">
    <property type="term" value="P:pyrimidine nucleobase metabolic process"/>
    <property type="evidence" value="ECO:0007669"/>
    <property type="project" value="TreeGrafter"/>
</dbReference>
<evidence type="ECO:0000313" key="3">
    <source>
        <dbReference type="Proteomes" id="UP000054845"/>
    </source>
</evidence>
<evidence type="ECO:0000256" key="1">
    <source>
        <dbReference type="SAM" id="MobiDB-lite"/>
    </source>
</evidence>
<organism evidence="2 3">
    <name type="scientific">Ceraceosorus bombacis</name>
    <dbReference type="NCBI Taxonomy" id="401625"/>
    <lineage>
        <taxon>Eukaryota</taxon>
        <taxon>Fungi</taxon>
        <taxon>Dikarya</taxon>
        <taxon>Basidiomycota</taxon>
        <taxon>Ustilaginomycotina</taxon>
        <taxon>Exobasidiomycetes</taxon>
        <taxon>Ceraceosorales</taxon>
        <taxon>Ceraceosoraceae</taxon>
        <taxon>Ceraceosorus</taxon>
    </lineage>
</organism>
<dbReference type="SFLD" id="SFLDS00003">
    <property type="entry name" value="Haloacid_Dehalogenase"/>
    <property type="match status" value="1"/>
</dbReference>
<sequence length="515" mass="56354">MADSPASTSTAKSASETRNTRQSPVQSKASSGSTISAATPRRSALRSDAGNGTPSSTSRGAQSSAPFIAPRFSGSNKSSPAQSSGRTSVGLRQRATSIRTKAAKEDAGAATISARENAENAPASSSASVSSQHGGSSITNDGATLTNIGHVDQEALRRVGVLPLWENALKLSEEDKAKHVIWLDIDNTLYRKSSRIAELMAQRIRAYFLTLGLDESEAERLHKHYYSSYGLAIKGLVRHHKIDPLDYDAKCDASLPLDDILKPDAEIQQLLADVDRTKTRIWALTNAYKTVSRCEEWHQILPYSPTFAYAGITAPLPPKHAVRVLKLLGLYEYIEGVIFCDYAVDSFVSKPDREYYDAALAHVGTTAEQSFFVDDSALNIRAAQDLGWRSCVLFSEVDEEPVELESVQSSSTLTTFNTGILLPKAVPNGNVAQDKTARGGHFDEELLKSQFRSLPHQHRVRLVSILFSAAEPADLVVLSRLLDRHLKLSRDMISSLPDRIITSIFEKLEVRERKT</sequence>
<keyword evidence="2" id="KW-0378">Hydrolase</keyword>
<protein>
    <submittedName>
        <fullName evidence="2">Haloacid dehalogenase-like hydrolase</fullName>
    </submittedName>
</protein>
<proteinExistence type="predicted"/>
<dbReference type="Pfam" id="PF00702">
    <property type="entry name" value="Hydrolase"/>
    <property type="match status" value="1"/>
</dbReference>
<dbReference type="Proteomes" id="UP000054845">
    <property type="component" value="Unassembled WGS sequence"/>
</dbReference>
<dbReference type="PANTHER" id="PTHR47438">
    <property type="entry name" value="PHOSPHATE METABOLISM PROTEIN 8-RELATED"/>
    <property type="match status" value="1"/>
</dbReference>
<dbReference type="Gene3D" id="1.10.150.450">
    <property type="match status" value="1"/>
</dbReference>
<dbReference type="InterPro" id="IPR023214">
    <property type="entry name" value="HAD_sf"/>
</dbReference>
<dbReference type="InterPro" id="IPR006439">
    <property type="entry name" value="HAD-SF_hydro_IA"/>
</dbReference>
<feature type="compositionally biased region" description="Polar residues" evidence="1">
    <location>
        <begin position="20"/>
        <end position="37"/>
    </location>
</feature>
<dbReference type="SFLD" id="SFLDG01129">
    <property type="entry name" value="C1.5:_HAD__Beta-PGM__Phosphata"/>
    <property type="match status" value="1"/>
</dbReference>
<reference evidence="2 3" key="1">
    <citation type="submission" date="2014-09" db="EMBL/GenBank/DDBJ databases">
        <authorList>
            <person name="Magalhaes I.L.F."/>
            <person name="Oliveira U."/>
            <person name="Santos F.R."/>
            <person name="Vidigal T.H.D.A."/>
            <person name="Brescovit A.D."/>
            <person name="Santos A.J."/>
        </authorList>
    </citation>
    <scope>NUCLEOTIDE SEQUENCE [LARGE SCALE GENOMIC DNA]</scope>
</reference>
<keyword evidence="3" id="KW-1185">Reference proteome</keyword>
<accession>A0A0P1BLL1</accession>
<dbReference type="NCBIfam" id="TIGR01509">
    <property type="entry name" value="HAD-SF-IA-v3"/>
    <property type="match status" value="1"/>
</dbReference>
<feature type="compositionally biased region" description="Polar residues" evidence="1">
    <location>
        <begin position="50"/>
        <end position="65"/>
    </location>
</feature>
<dbReference type="OrthoDB" id="1065058at2759"/>
<dbReference type="InterPro" id="IPR052791">
    <property type="entry name" value="SSM1_domain"/>
</dbReference>
<dbReference type="SUPFAM" id="SSF56784">
    <property type="entry name" value="HAD-like"/>
    <property type="match status" value="1"/>
</dbReference>
<dbReference type="STRING" id="401625.A0A0P1BLL1"/>
<name>A0A0P1BLL1_9BASI</name>
<dbReference type="AlphaFoldDB" id="A0A0P1BLL1"/>
<feature type="compositionally biased region" description="Low complexity" evidence="1">
    <location>
        <begin position="113"/>
        <end position="137"/>
    </location>
</feature>
<feature type="compositionally biased region" description="Low complexity" evidence="1">
    <location>
        <begin position="1"/>
        <end position="17"/>
    </location>
</feature>
<dbReference type="GO" id="GO:0009166">
    <property type="term" value="P:nucleotide catabolic process"/>
    <property type="evidence" value="ECO:0007669"/>
    <property type="project" value="TreeGrafter"/>
</dbReference>
<evidence type="ECO:0000313" key="2">
    <source>
        <dbReference type="EMBL" id="CEH17180.1"/>
    </source>
</evidence>